<evidence type="ECO:0000256" key="2">
    <source>
        <dbReference type="ARBA" id="ARBA00022630"/>
    </source>
</evidence>
<evidence type="ECO:0000256" key="3">
    <source>
        <dbReference type="ARBA" id="ARBA00022827"/>
    </source>
</evidence>
<dbReference type="Pfam" id="PF00875">
    <property type="entry name" value="DNA_photolyase"/>
    <property type="match status" value="1"/>
</dbReference>
<dbReference type="PROSITE" id="PS51645">
    <property type="entry name" value="PHR_CRY_ALPHA_BETA"/>
    <property type="match status" value="1"/>
</dbReference>
<dbReference type="InterPro" id="IPR002081">
    <property type="entry name" value="Cryptochrome/DNA_photolyase_1"/>
</dbReference>
<comment type="cofactor">
    <cofactor evidence="4">
        <name>FAD</name>
        <dbReference type="ChEBI" id="CHEBI:57692"/>
    </cofactor>
    <text evidence="4">Binds 1 FAD per subunit.</text>
</comment>
<name>A0A8H6RHY6_9PEZI</name>
<dbReference type="Proteomes" id="UP000660729">
    <property type="component" value="Unassembled WGS sequence"/>
</dbReference>
<dbReference type="AlphaFoldDB" id="A0A8H6RHY6"/>
<evidence type="ECO:0000256" key="4">
    <source>
        <dbReference type="PIRSR" id="PIRSR602081-1"/>
    </source>
</evidence>
<accession>A0A8H6RHY6</accession>
<dbReference type="GO" id="GO:0005634">
    <property type="term" value="C:nucleus"/>
    <property type="evidence" value="ECO:0007669"/>
    <property type="project" value="TreeGrafter"/>
</dbReference>
<dbReference type="GO" id="GO:0043153">
    <property type="term" value="P:entrainment of circadian clock by photoperiod"/>
    <property type="evidence" value="ECO:0007669"/>
    <property type="project" value="TreeGrafter"/>
</dbReference>
<dbReference type="GO" id="GO:0032922">
    <property type="term" value="P:circadian regulation of gene expression"/>
    <property type="evidence" value="ECO:0007669"/>
    <property type="project" value="TreeGrafter"/>
</dbReference>
<feature type="domain" description="Photolyase/cryptochrome alpha/beta" evidence="6">
    <location>
        <begin position="21"/>
        <end position="153"/>
    </location>
</feature>
<dbReference type="SUPFAM" id="SSF48173">
    <property type="entry name" value="Cryptochrome/photolyase FAD-binding domain"/>
    <property type="match status" value="1"/>
</dbReference>
<dbReference type="InterPro" id="IPR005101">
    <property type="entry name" value="Cryptochr/Photolyase_FAD-bd"/>
</dbReference>
<dbReference type="GO" id="GO:0003904">
    <property type="term" value="F:deoxyribodipyrimidine photo-lyase activity"/>
    <property type="evidence" value="ECO:0007669"/>
    <property type="project" value="TreeGrafter"/>
</dbReference>
<proteinExistence type="inferred from homology"/>
<dbReference type="GO" id="GO:0005737">
    <property type="term" value="C:cytoplasm"/>
    <property type="evidence" value="ECO:0007669"/>
    <property type="project" value="TreeGrafter"/>
</dbReference>
<keyword evidence="3 4" id="KW-0274">FAD</keyword>
<feature type="region of interest" description="Disordered" evidence="5">
    <location>
        <begin position="207"/>
        <end position="242"/>
    </location>
</feature>
<dbReference type="GO" id="GO:0071949">
    <property type="term" value="F:FAD binding"/>
    <property type="evidence" value="ECO:0007669"/>
    <property type="project" value="TreeGrafter"/>
</dbReference>
<feature type="region of interest" description="Disordered" evidence="5">
    <location>
        <begin position="592"/>
        <end position="673"/>
    </location>
</feature>
<organism evidence="7 8">
    <name type="scientific">Pseudocercospora fuligena</name>
    <dbReference type="NCBI Taxonomy" id="685502"/>
    <lineage>
        <taxon>Eukaryota</taxon>
        <taxon>Fungi</taxon>
        <taxon>Dikarya</taxon>
        <taxon>Ascomycota</taxon>
        <taxon>Pezizomycotina</taxon>
        <taxon>Dothideomycetes</taxon>
        <taxon>Dothideomycetidae</taxon>
        <taxon>Mycosphaerellales</taxon>
        <taxon>Mycosphaerellaceae</taxon>
        <taxon>Pseudocercospora</taxon>
    </lineage>
</organism>
<dbReference type="GO" id="GO:0003677">
    <property type="term" value="F:DNA binding"/>
    <property type="evidence" value="ECO:0007669"/>
    <property type="project" value="TreeGrafter"/>
</dbReference>
<dbReference type="InterPro" id="IPR036134">
    <property type="entry name" value="Crypto/Photolyase_FAD-like_sf"/>
</dbReference>
<dbReference type="EMBL" id="JABCIY010000158">
    <property type="protein sequence ID" value="KAF7191418.1"/>
    <property type="molecule type" value="Genomic_DNA"/>
</dbReference>
<dbReference type="PANTHER" id="PTHR11455">
    <property type="entry name" value="CRYPTOCHROME"/>
    <property type="match status" value="1"/>
</dbReference>
<gene>
    <name evidence="7" type="ORF">HII31_07441</name>
</gene>
<dbReference type="Gene3D" id="1.25.40.80">
    <property type="match status" value="1"/>
</dbReference>
<dbReference type="PANTHER" id="PTHR11455:SF9">
    <property type="entry name" value="CRYPTOCHROME CIRCADIAN CLOCK 5 ISOFORM X1"/>
    <property type="match status" value="1"/>
</dbReference>
<dbReference type="Gene3D" id="3.40.50.620">
    <property type="entry name" value="HUPs"/>
    <property type="match status" value="1"/>
</dbReference>
<dbReference type="InterPro" id="IPR014729">
    <property type="entry name" value="Rossmann-like_a/b/a_fold"/>
</dbReference>
<comment type="caution">
    <text evidence="7">The sequence shown here is derived from an EMBL/GenBank/DDBJ whole genome shotgun (WGS) entry which is preliminary data.</text>
</comment>
<dbReference type="InterPro" id="IPR006050">
    <property type="entry name" value="DNA_photolyase_N"/>
</dbReference>
<comment type="similarity">
    <text evidence="1">Belongs to the DNA photolyase class-1 family.</text>
</comment>
<dbReference type="Gene3D" id="1.10.579.10">
    <property type="entry name" value="DNA Cyclobutane Dipyrimidine Photolyase, subunit A, domain 3"/>
    <property type="match status" value="1"/>
</dbReference>
<evidence type="ECO:0000256" key="5">
    <source>
        <dbReference type="SAM" id="MobiDB-lite"/>
    </source>
</evidence>
<evidence type="ECO:0000313" key="8">
    <source>
        <dbReference type="Proteomes" id="UP000660729"/>
    </source>
</evidence>
<feature type="compositionally biased region" description="Low complexity" evidence="5">
    <location>
        <begin position="636"/>
        <end position="648"/>
    </location>
</feature>
<keyword evidence="8" id="KW-1185">Reference proteome</keyword>
<dbReference type="Pfam" id="PF03441">
    <property type="entry name" value="FAD_binding_7"/>
    <property type="match status" value="1"/>
</dbReference>
<sequence>MTKPRVLYWWEFSEFSVGNVHLTGLRFRTDLRLHDSPALKAALDLEPEVLYPIWCWDSHYVYRARVGANRFQFLIDCQNDVSKSITKLNKKSKLFVLREPAVTLLPKLFKAWNISHLVFEKDTDAYARERDAKVAEAAKKAGVEVIIKNGRTLFDPDDIVKANGGKPTMSINQLQQAGAKVGEIEQPIDAPKSLPDPGDMTLKIEQTKPDPNPDFNENHRESEDATFDSGIAGPSGKFDPPTLEELGMKAASSPHKGGESIVLNSLEKILADEEYAATFQKPKTSPAAFEPQSTFLTSPYLHFGALSCRYFYHRVAEVVEKRKKEKKPTSSPPESLAGQLLFRDMYFAAQASLGWSFGQTYNNSHCRFVPWHLPSKVDILSKRTTGAYEIDDEEKEVWFQRWKSGTTGFPWIDAIMRQLRAEGWIHHLARHSVACFLTRGGCYISWERGAEVFEELLIDHEAACNTGNWQWLSCTAFFAQFYRCYSPIAFGKKWDPDGDYVRKYVPELKDFPKKFIYEPHKAPIADQKKAGVLIKGNGSETEMDGQKIYPKPMFDFNERREICIQGMKNAYQVGMYGTHEKVLDGSWKQAFDDAAEGPTDGDHGGPGGLDTYSDADGAEEADPDGAKTPKSKKQGSKGSASAQSSPKATRAGHKREHSQSTLDGKFEKKRTKG</sequence>
<protein>
    <submittedName>
        <fullName evidence="7">Cryptochrome-1</fullName>
    </submittedName>
</protein>
<dbReference type="InterPro" id="IPR036155">
    <property type="entry name" value="Crypto/Photolyase_N_sf"/>
</dbReference>
<keyword evidence="2 4" id="KW-0285">Flavoprotein</keyword>
<reference evidence="7" key="1">
    <citation type="submission" date="2020-04" db="EMBL/GenBank/DDBJ databases">
        <title>Draft genome resource of the tomato pathogen Pseudocercospora fuligena.</title>
        <authorList>
            <person name="Zaccaron A."/>
        </authorList>
    </citation>
    <scope>NUCLEOTIDE SEQUENCE</scope>
    <source>
        <strain evidence="7">PF001</strain>
    </source>
</reference>
<evidence type="ECO:0000259" key="6">
    <source>
        <dbReference type="PROSITE" id="PS51645"/>
    </source>
</evidence>
<evidence type="ECO:0000313" key="7">
    <source>
        <dbReference type="EMBL" id="KAF7191418.1"/>
    </source>
</evidence>
<dbReference type="SUPFAM" id="SSF52425">
    <property type="entry name" value="Cryptochrome/photolyase, N-terminal domain"/>
    <property type="match status" value="1"/>
</dbReference>
<feature type="binding site" evidence="4">
    <location>
        <begin position="339"/>
        <end position="346"/>
    </location>
    <ligand>
        <name>FAD</name>
        <dbReference type="ChEBI" id="CHEBI:57692"/>
    </ligand>
</feature>
<dbReference type="OrthoDB" id="435881at2759"/>
<evidence type="ECO:0000256" key="1">
    <source>
        <dbReference type="ARBA" id="ARBA00005862"/>
    </source>
</evidence>